<protein>
    <recommendedName>
        <fullName evidence="4">F-box domain-containing protein</fullName>
    </recommendedName>
</protein>
<proteinExistence type="predicted"/>
<keyword evidence="3" id="KW-1185">Reference proteome</keyword>
<feature type="region of interest" description="Disordered" evidence="1">
    <location>
        <begin position="1"/>
        <end position="25"/>
    </location>
</feature>
<organism evidence="2 3">
    <name type="scientific">Oryza meyeriana var. granulata</name>
    <dbReference type="NCBI Taxonomy" id="110450"/>
    <lineage>
        <taxon>Eukaryota</taxon>
        <taxon>Viridiplantae</taxon>
        <taxon>Streptophyta</taxon>
        <taxon>Embryophyta</taxon>
        <taxon>Tracheophyta</taxon>
        <taxon>Spermatophyta</taxon>
        <taxon>Magnoliopsida</taxon>
        <taxon>Liliopsida</taxon>
        <taxon>Poales</taxon>
        <taxon>Poaceae</taxon>
        <taxon>BOP clade</taxon>
        <taxon>Oryzoideae</taxon>
        <taxon>Oryzeae</taxon>
        <taxon>Oryzinae</taxon>
        <taxon>Oryza</taxon>
        <taxon>Oryza meyeriana</taxon>
    </lineage>
</organism>
<dbReference type="Proteomes" id="UP000479710">
    <property type="component" value="Unassembled WGS sequence"/>
</dbReference>
<dbReference type="EMBL" id="SPHZ02000005">
    <property type="protein sequence ID" value="KAF0917084.1"/>
    <property type="molecule type" value="Genomic_DNA"/>
</dbReference>
<dbReference type="AlphaFoldDB" id="A0A6G1DYA3"/>
<accession>A0A6G1DYA3</accession>
<evidence type="ECO:0000313" key="3">
    <source>
        <dbReference type="Proteomes" id="UP000479710"/>
    </source>
</evidence>
<sequence>MADSPPWAGGPHRRRRARDREPPPLPVMARALRRGVCRSWRESLERLPVPARLPRPPPKLPYLILPLAEQPAFSCVLSGGATHPFFVPEWIHHACYLGRLSGPPGGSRNSYFPESKWPSGW</sequence>
<name>A0A6G1DYA3_9ORYZ</name>
<gene>
    <name evidence="2" type="ORF">E2562_016891</name>
</gene>
<evidence type="ECO:0000256" key="1">
    <source>
        <dbReference type="SAM" id="MobiDB-lite"/>
    </source>
</evidence>
<evidence type="ECO:0000313" key="2">
    <source>
        <dbReference type="EMBL" id="KAF0917084.1"/>
    </source>
</evidence>
<comment type="caution">
    <text evidence="2">The sequence shown here is derived from an EMBL/GenBank/DDBJ whole genome shotgun (WGS) entry which is preliminary data.</text>
</comment>
<reference evidence="2 3" key="1">
    <citation type="submission" date="2019-11" db="EMBL/GenBank/DDBJ databases">
        <title>Whole genome sequence of Oryza granulata.</title>
        <authorList>
            <person name="Li W."/>
        </authorList>
    </citation>
    <scope>NUCLEOTIDE SEQUENCE [LARGE SCALE GENOMIC DNA]</scope>
    <source>
        <strain evidence="3">cv. Menghai</strain>
        <tissue evidence="2">Leaf</tissue>
    </source>
</reference>
<feature type="compositionally biased region" description="Low complexity" evidence="1">
    <location>
        <begin position="1"/>
        <end position="10"/>
    </location>
</feature>
<evidence type="ECO:0008006" key="4">
    <source>
        <dbReference type="Google" id="ProtNLM"/>
    </source>
</evidence>